<evidence type="ECO:0000313" key="1">
    <source>
        <dbReference type="EMBL" id="RKT69344.1"/>
    </source>
</evidence>
<protein>
    <submittedName>
        <fullName evidence="1">Uncharacterized protein</fullName>
    </submittedName>
</protein>
<comment type="caution">
    <text evidence="1">The sequence shown here is derived from an EMBL/GenBank/DDBJ whole genome shotgun (WGS) entry which is preliminary data.</text>
</comment>
<reference evidence="1 2" key="1">
    <citation type="submission" date="2018-10" db="EMBL/GenBank/DDBJ databases">
        <title>Sequencing the genomes of 1000 actinobacteria strains.</title>
        <authorList>
            <person name="Klenk H.-P."/>
        </authorList>
    </citation>
    <scope>NUCLEOTIDE SEQUENCE [LARGE SCALE GENOMIC DNA]</scope>
    <source>
        <strain evidence="1 2">DSM 43911</strain>
    </source>
</reference>
<keyword evidence="2" id="KW-1185">Reference proteome</keyword>
<dbReference type="EMBL" id="RBXR01000001">
    <property type="protein sequence ID" value="RKT69344.1"/>
    <property type="molecule type" value="Genomic_DNA"/>
</dbReference>
<accession>A0A495X903</accession>
<proteinExistence type="predicted"/>
<name>A0A495X903_9PSEU</name>
<sequence>MWDRVRGWFVANAEQVTIAFIPDPDGQPVRPNAGYLRVLLAEGALARSRTWGNDHFPVLHGGVSLNALGAAPITFTSFSRAPEEWTTPGVVLDHPLTMLLPFTGGTVEIEAALYQATADGPLKTAVDLVGNLASLMGPPLSFASQIADKVSTGLDQVLDATGNQPVLGLHMTMVSPGGGGRVLRPGHLVVVNTPPAALNGSTLVIHDGRLHLRDGDNVRLPEGVDYLVVRVECRAERDDWRFPELDDLIRAAGQAWIEGFEDMYRARRTEALVRAWNSTDLTPVDRRRVALLVREELDAVRELGAVAATTGTLGDIAPHRLRATDDDAVHKLDLAQLLA</sequence>
<evidence type="ECO:0000313" key="2">
    <source>
        <dbReference type="Proteomes" id="UP000272729"/>
    </source>
</evidence>
<gene>
    <name evidence="1" type="ORF">DFJ66_2562</name>
</gene>
<dbReference type="Proteomes" id="UP000272729">
    <property type="component" value="Unassembled WGS sequence"/>
</dbReference>
<organism evidence="1 2">
    <name type="scientific">Saccharothrix variisporea</name>
    <dbReference type="NCBI Taxonomy" id="543527"/>
    <lineage>
        <taxon>Bacteria</taxon>
        <taxon>Bacillati</taxon>
        <taxon>Actinomycetota</taxon>
        <taxon>Actinomycetes</taxon>
        <taxon>Pseudonocardiales</taxon>
        <taxon>Pseudonocardiaceae</taxon>
        <taxon>Saccharothrix</taxon>
    </lineage>
</organism>
<dbReference type="AlphaFoldDB" id="A0A495X903"/>